<dbReference type="GO" id="GO:0051537">
    <property type="term" value="F:2 iron, 2 sulfur cluster binding"/>
    <property type="evidence" value="ECO:0007669"/>
    <property type="project" value="InterPro"/>
</dbReference>
<evidence type="ECO:0000256" key="2">
    <source>
        <dbReference type="SAM" id="MobiDB-lite"/>
    </source>
</evidence>
<organism evidence="4 5">
    <name type="scientific">Ectocarpus siliculosus</name>
    <name type="common">Brown alga</name>
    <name type="synonym">Conferva siliculosa</name>
    <dbReference type="NCBI Taxonomy" id="2880"/>
    <lineage>
        <taxon>Eukaryota</taxon>
        <taxon>Sar</taxon>
        <taxon>Stramenopiles</taxon>
        <taxon>Ochrophyta</taxon>
        <taxon>PX clade</taxon>
        <taxon>Phaeophyceae</taxon>
        <taxon>Ectocarpales</taxon>
        <taxon>Ectocarpaceae</taxon>
        <taxon>Ectocarpus</taxon>
    </lineage>
</organism>
<gene>
    <name evidence="4" type="ORF">Esi_0049_0109</name>
</gene>
<name>D7G2Z6_ECTSI</name>
<evidence type="ECO:0008006" key="6">
    <source>
        <dbReference type="Google" id="ProtNLM"/>
    </source>
</evidence>
<evidence type="ECO:0000256" key="3">
    <source>
        <dbReference type="SAM" id="SignalP"/>
    </source>
</evidence>
<dbReference type="InParanoid" id="D7G2Z6"/>
<evidence type="ECO:0000313" key="4">
    <source>
        <dbReference type="EMBL" id="CBJ48853.1"/>
    </source>
</evidence>
<accession>D7G2Z6</accession>
<evidence type="ECO:0000256" key="1">
    <source>
        <dbReference type="ARBA" id="ARBA00034078"/>
    </source>
</evidence>
<dbReference type="AlphaFoldDB" id="D7G2Z6"/>
<dbReference type="PANTHER" id="PTHR21496">
    <property type="entry name" value="FERREDOXIN-RELATED"/>
    <property type="match status" value="1"/>
</dbReference>
<dbReference type="EMBL" id="FN649739">
    <property type="protein sequence ID" value="CBJ48853.1"/>
    <property type="molecule type" value="Genomic_DNA"/>
</dbReference>
<dbReference type="OMA" id="HTHAVAR"/>
<dbReference type="SUPFAM" id="SSF50022">
    <property type="entry name" value="ISP domain"/>
    <property type="match status" value="1"/>
</dbReference>
<feature type="chain" id="PRO_5003096111" description="Rieske domain-containing protein" evidence="3">
    <location>
        <begin position="20"/>
        <end position="217"/>
    </location>
</feature>
<evidence type="ECO:0000313" key="5">
    <source>
        <dbReference type="Proteomes" id="UP000002630"/>
    </source>
</evidence>
<dbReference type="Gene3D" id="2.102.10.10">
    <property type="entry name" value="Rieske [2Fe-2S] iron-sulphur domain"/>
    <property type="match status" value="1"/>
</dbReference>
<dbReference type="PANTHER" id="PTHR21496:SF0">
    <property type="entry name" value="RIESKE DOMAIN-CONTAINING PROTEIN"/>
    <property type="match status" value="1"/>
</dbReference>
<proteinExistence type="predicted"/>
<reference evidence="4 5" key="1">
    <citation type="journal article" date="2010" name="Nature">
        <title>The Ectocarpus genome and the independent evolution of multicellularity in brown algae.</title>
        <authorList>
            <person name="Cock J.M."/>
            <person name="Sterck L."/>
            <person name="Rouze P."/>
            <person name="Scornet D."/>
            <person name="Allen A.E."/>
            <person name="Amoutzias G."/>
            <person name="Anthouard V."/>
            <person name="Artiguenave F."/>
            <person name="Aury J.M."/>
            <person name="Badger J.H."/>
            <person name="Beszteri B."/>
            <person name="Billiau K."/>
            <person name="Bonnet E."/>
            <person name="Bothwell J.H."/>
            <person name="Bowler C."/>
            <person name="Boyen C."/>
            <person name="Brownlee C."/>
            <person name="Carrano C.J."/>
            <person name="Charrier B."/>
            <person name="Cho G.Y."/>
            <person name="Coelho S.M."/>
            <person name="Collen J."/>
            <person name="Corre E."/>
            <person name="Da Silva C."/>
            <person name="Delage L."/>
            <person name="Delaroque N."/>
            <person name="Dittami S.M."/>
            <person name="Doulbeau S."/>
            <person name="Elias M."/>
            <person name="Farnham G."/>
            <person name="Gachon C.M."/>
            <person name="Gschloessl B."/>
            <person name="Heesch S."/>
            <person name="Jabbari K."/>
            <person name="Jubin C."/>
            <person name="Kawai H."/>
            <person name="Kimura K."/>
            <person name="Kloareg B."/>
            <person name="Kupper F.C."/>
            <person name="Lang D."/>
            <person name="Le Bail A."/>
            <person name="Leblanc C."/>
            <person name="Lerouge P."/>
            <person name="Lohr M."/>
            <person name="Lopez P.J."/>
            <person name="Martens C."/>
            <person name="Maumus F."/>
            <person name="Michel G."/>
            <person name="Miranda-Saavedra D."/>
            <person name="Morales J."/>
            <person name="Moreau H."/>
            <person name="Motomura T."/>
            <person name="Nagasato C."/>
            <person name="Napoli C.A."/>
            <person name="Nelson D.R."/>
            <person name="Nyvall-Collen P."/>
            <person name="Peters A.F."/>
            <person name="Pommier C."/>
            <person name="Potin P."/>
            <person name="Poulain J."/>
            <person name="Quesneville H."/>
            <person name="Read B."/>
            <person name="Rensing S.A."/>
            <person name="Ritter A."/>
            <person name="Rousvoal S."/>
            <person name="Samanta M."/>
            <person name="Samson G."/>
            <person name="Schroeder D.C."/>
            <person name="Segurens B."/>
            <person name="Strittmatter M."/>
            <person name="Tonon T."/>
            <person name="Tregear J.W."/>
            <person name="Valentin K."/>
            <person name="von Dassow P."/>
            <person name="Yamagishi T."/>
            <person name="Van de Peer Y."/>
            <person name="Wincker P."/>
        </authorList>
    </citation>
    <scope>NUCLEOTIDE SEQUENCE [LARGE SCALE GENOMIC DNA]</scope>
    <source>
        <strain evidence="5">Ec32 / CCAP1310/4</strain>
    </source>
</reference>
<feature type="region of interest" description="Disordered" evidence="2">
    <location>
        <begin position="43"/>
        <end position="73"/>
    </location>
</feature>
<keyword evidence="3" id="KW-0732">Signal</keyword>
<dbReference type="Proteomes" id="UP000002630">
    <property type="component" value="Linkage Group LG14"/>
</dbReference>
<comment type="cofactor">
    <cofactor evidence="1">
        <name>[2Fe-2S] cluster</name>
        <dbReference type="ChEBI" id="CHEBI:190135"/>
    </cofactor>
</comment>
<sequence>MVVVLVPLVDAFALGSSAGWHTHAVARPATRSTRSLTTMMMAKKNRRERRYAEAKNKKSSGSKQQPSGATSNAKWLQVLDSTSELEPGSVKVVSGKYKGEDRVFTLAAYGGTYYAVSEACGRCKFPLINGKVKLLTGGGKAEDVKPGVEQDPEAEIAIACPLCGAMFNLRTGEIAGEQPKGLAQVLVSKVVSQTPAESITTHQAQVLSTGAVVVRVD</sequence>
<dbReference type="InterPro" id="IPR036922">
    <property type="entry name" value="Rieske_2Fe-2S_sf"/>
</dbReference>
<feature type="signal peptide" evidence="3">
    <location>
        <begin position="1"/>
        <end position="19"/>
    </location>
</feature>
<dbReference type="EMBL" id="FN648696">
    <property type="protein sequence ID" value="CBJ48853.1"/>
    <property type="molecule type" value="Genomic_DNA"/>
</dbReference>
<protein>
    <recommendedName>
        <fullName evidence="6">Rieske domain-containing protein</fullName>
    </recommendedName>
</protein>
<feature type="compositionally biased region" description="Low complexity" evidence="2">
    <location>
        <begin position="59"/>
        <end position="68"/>
    </location>
</feature>
<dbReference type="OrthoDB" id="5840486at2759"/>
<keyword evidence="5" id="KW-1185">Reference proteome</keyword>